<name>A0A1I4AAB2_9HYPH</name>
<gene>
    <name evidence="2" type="ORF">SAMN05444581_109145</name>
</gene>
<dbReference type="EMBL" id="FOSN01000009">
    <property type="protein sequence ID" value="SFK52719.1"/>
    <property type="molecule type" value="Genomic_DNA"/>
</dbReference>
<reference evidence="2 3" key="1">
    <citation type="submission" date="2016-10" db="EMBL/GenBank/DDBJ databases">
        <authorList>
            <person name="de Groot N.N."/>
        </authorList>
    </citation>
    <scope>NUCLEOTIDE SEQUENCE [LARGE SCALE GENOMIC DNA]</scope>
    <source>
        <strain evidence="2 3">NE2</strain>
    </source>
</reference>
<dbReference type="InterPro" id="IPR009380">
    <property type="entry name" value="DUF1036"/>
</dbReference>
<protein>
    <submittedName>
        <fullName evidence="2">Uncharacterized membrane protein</fullName>
    </submittedName>
</protein>
<evidence type="ECO:0000313" key="3">
    <source>
        <dbReference type="Proteomes" id="UP000198755"/>
    </source>
</evidence>
<keyword evidence="3" id="KW-1185">Reference proteome</keyword>
<dbReference type="AlphaFoldDB" id="A0A1I4AAB2"/>
<evidence type="ECO:0000313" key="2">
    <source>
        <dbReference type="EMBL" id="SFK52719.1"/>
    </source>
</evidence>
<dbReference type="RefSeq" id="WP_425284394.1">
    <property type="nucleotide sequence ID" value="NZ_FOSN01000009.1"/>
</dbReference>
<organism evidence="2 3">
    <name type="scientific">Methylocapsa palsarum</name>
    <dbReference type="NCBI Taxonomy" id="1612308"/>
    <lineage>
        <taxon>Bacteria</taxon>
        <taxon>Pseudomonadati</taxon>
        <taxon>Pseudomonadota</taxon>
        <taxon>Alphaproteobacteria</taxon>
        <taxon>Hyphomicrobiales</taxon>
        <taxon>Beijerinckiaceae</taxon>
        <taxon>Methylocapsa</taxon>
    </lineage>
</organism>
<dbReference type="STRING" id="1612308.SAMN05444581_109145"/>
<dbReference type="Proteomes" id="UP000198755">
    <property type="component" value="Unassembled WGS sequence"/>
</dbReference>
<sequence>MRFEARKPGNLAGSPGNDAATGLLSQAEEPRHPDQARMAVCAKLVYSKLMYRMCAARPAPARLAPAGLHPATSTLTRMKQAIIPAMIAAAAAFVSIPPAYADFRLCNNTNGRVSVALAYTDGEIWVSEGWWNLKASACETLVRGPLAAEFYYVYAMDERGGEWKGKAFMCSRDREFRILGREDCFVRGFDRTGFFEVDTGKDAKNWTVQLTDPVETRPTP</sequence>
<dbReference type="Pfam" id="PF06282">
    <property type="entry name" value="DUF1036"/>
    <property type="match status" value="1"/>
</dbReference>
<feature type="region of interest" description="Disordered" evidence="1">
    <location>
        <begin position="1"/>
        <end position="22"/>
    </location>
</feature>
<evidence type="ECO:0000256" key="1">
    <source>
        <dbReference type="SAM" id="MobiDB-lite"/>
    </source>
</evidence>
<accession>A0A1I4AAB2</accession>
<proteinExistence type="predicted"/>